<evidence type="ECO:0000313" key="4">
    <source>
        <dbReference type="Proteomes" id="UP000327013"/>
    </source>
</evidence>
<name>A0A5N6RPH0_9ROSI</name>
<gene>
    <name evidence="3" type="ORF">FH972_018264</name>
</gene>
<feature type="region of interest" description="Disordered" evidence="1">
    <location>
        <begin position="159"/>
        <end position="204"/>
    </location>
</feature>
<dbReference type="PANTHER" id="PTHR15863">
    <property type="entry name" value="MRN COMPLEX-INTERACTING PROTEIN"/>
    <property type="match status" value="1"/>
</dbReference>
<keyword evidence="4" id="KW-1185">Reference proteome</keyword>
<evidence type="ECO:0000256" key="1">
    <source>
        <dbReference type="SAM" id="MobiDB-lite"/>
    </source>
</evidence>
<dbReference type="Proteomes" id="UP000327013">
    <property type="component" value="Chromosome 7"/>
</dbReference>
<proteinExistence type="predicted"/>
<dbReference type="InterPro" id="IPR049472">
    <property type="entry name" value="MRNIP_N"/>
</dbReference>
<dbReference type="OrthoDB" id="5960226at2759"/>
<evidence type="ECO:0000259" key="2">
    <source>
        <dbReference type="Pfam" id="PF15749"/>
    </source>
</evidence>
<reference evidence="3 4" key="1">
    <citation type="submission" date="2019-06" db="EMBL/GenBank/DDBJ databases">
        <title>A chromosomal-level reference genome of Carpinus fangiana (Coryloideae, Betulaceae).</title>
        <authorList>
            <person name="Yang X."/>
            <person name="Wang Z."/>
            <person name="Zhang L."/>
            <person name="Hao G."/>
            <person name="Liu J."/>
            <person name="Yang Y."/>
        </authorList>
    </citation>
    <scope>NUCLEOTIDE SEQUENCE [LARGE SCALE GENOMIC DNA]</scope>
    <source>
        <strain evidence="3">Cfa_2016G</strain>
        <tissue evidence="3">Leaf</tissue>
    </source>
</reference>
<dbReference type="GO" id="GO:0005634">
    <property type="term" value="C:nucleus"/>
    <property type="evidence" value="ECO:0007669"/>
    <property type="project" value="TreeGrafter"/>
</dbReference>
<dbReference type="GO" id="GO:0003682">
    <property type="term" value="F:chromatin binding"/>
    <property type="evidence" value="ECO:0007669"/>
    <property type="project" value="TreeGrafter"/>
</dbReference>
<evidence type="ECO:0000313" key="3">
    <source>
        <dbReference type="EMBL" id="KAE8100357.1"/>
    </source>
</evidence>
<dbReference type="AlphaFoldDB" id="A0A5N6RPH0"/>
<organism evidence="3 4">
    <name type="scientific">Carpinus fangiana</name>
    <dbReference type="NCBI Taxonomy" id="176857"/>
    <lineage>
        <taxon>Eukaryota</taxon>
        <taxon>Viridiplantae</taxon>
        <taxon>Streptophyta</taxon>
        <taxon>Embryophyta</taxon>
        <taxon>Tracheophyta</taxon>
        <taxon>Spermatophyta</taxon>
        <taxon>Magnoliopsida</taxon>
        <taxon>eudicotyledons</taxon>
        <taxon>Gunneridae</taxon>
        <taxon>Pentapetalae</taxon>
        <taxon>rosids</taxon>
        <taxon>fabids</taxon>
        <taxon>Fagales</taxon>
        <taxon>Betulaceae</taxon>
        <taxon>Carpinus</taxon>
    </lineage>
</organism>
<sequence>MSTIFIAVQCCQCSTMQVRQKSKSVGKWSCVVCNQRQSLRKVFAQGFMAKDLRRFVQSFNMSRNLSDRLQTPLPHSTDEEDIADDRFQCNDRSKRRRDWSEYLDSEDHDRVKEEEIAGSDFEPKIVTELPDGMFKKARLNNCFDDGEGDSEQLYKPVFSKRNSSTKNVISRGKEPRNDQPLMAKGSSKGNDTMTQDDQEPRRKVQLPVATGRRVSKWDDYITTEDDNKDLTCASETNFGDPRGRQTHDILLDFKTITDDQKVEDDVHPDFLL</sequence>
<feature type="domain" description="MRN complex-interacting protein N-terminal" evidence="2">
    <location>
        <begin position="8"/>
        <end position="96"/>
    </location>
</feature>
<dbReference type="PANTHER" id="PTHR15863:SF2">
    <property type="entry name" value="MRN COMPLEX-INTERACTING PROTEIN"/>
    <property type="match status" value="1"/>
</dbReference>
<dbReference type="Pfam" id="PF15749">
    <property type="entry name" value="MRNIP"/>
    <property type="match status" value="1"/>
</dbReference>
<dbReference type="InterPro" id="IPR032739">
    <property type="entry name" value="MRNIP"/>
</dbReference>
<protein>
    <recommendedName>
        <fullName evidence="2">MRN complex-interacting protein N-terminal domain-containing protein</fullName>
    </recommendedName>
</protein>
<dbReference type="EMBL" id="CM017327">
    <property type="protein sequence ID" value="KAE8100357.1"/>
    <property type="molecule type" value="Genomic_DNA"/>
</dbReference>
<dbReference type="GO" id="GO:0007095">
    <property type="term" value="P:mitotic G2 DNA damage checkpoint signaling"/>
    <property type="evidence" value="ECO:0007669"/>
    <property type="project" value="TreeGrafter"/>
</dbReference>
<accession>A0A5N6RPH0</accession>